<accession>A0ABM4BVH4</accession>
<evidence type="ECO:0000313" key="1">
    <source>
        <dbReference type="Proteomes" id="UP001652625"/>
    </source>
</evidence>
<gene>
    <name evidence="2" type="primary">LOC136080464</name>
</gene>
<dbReference type="GeneID" id="136080464"/>
<sequence length="112" mass="12722">MVCFFHGCFCTIYTFWVLFKDVIVTHRVTISRFTGDRNNVLHLSDSSDEETGLTGNINDVLRHADSSGEEEIGEIDNDSNCGENNNEYQNVNGNLFDDYLVLQLQLAMQSHL</sequence>
<keyword evidence="1" id="KW-1185">Reference proteome</keyword>
<dbReference type="Proteomes" id="UP001652625">
    <property type="component" value="Chromosome 05"/>
</dbReference>
<name>A0ABM4BVH4_HYDVU</name>
<protein>
    <submittedName>
        <fullName evidence="2">Uncharacterized protein LOC136080464</fullName>
    </submittedName>
</protein>
<reference evidence="2" key="1">
    <citation type="submission" date="2025-08" db="UniProtKB">
        <authorList>
            <consortium name="RefSeq"/>
        </authorList>
    </citation>
    <scope>IDENTIFICATION</scope>
</reference>
<dbReference type="RefSeq" id="XP_065653195.1">
    <property type="nucleotide sequence ID" value="XM_065797123.1"/>
</dbReference>
<proteinExistence type="predicted"/>
<evidence type="ECO:0000313" key="2">
    <source>
        <dbReference type="RefSeq" id="XP_065653195.1"/>
    </source>
</evidence>
<organism evidence="1 2">
    <name type="scientific">Hydra vulgaris</name>
    <name type="common">Hydra</name>
    <name type="synonym">Hydra attenuata</name>
    <dbReference type="NCBI Taxonomy" id="6087"/>
    <lineage>
        <taxon>Eukaryota</taxon>
        <taxon>Metazoa</taxon>
        <taxon>Cnidaria</taxon>
        <taxon>Hydrozoa</taxon>
        <taxon>Hydroidolina</taxon>
        <taxon>Anthoathecata</taxon>
        <taxon>Aplanulata</taxon>
        <taxon>Hydridae</taxon>
        <taxon>Hydra</taxon>
    </lineage>
</organism>